<dbReference type="InterPro" id="IPR036236">
    <property type="entry name" value="Znf_C2H2_sf"/>
</dbReference>
<name>A0A3Q0JLT6_DIACI</name>
<dbReference type="SUPFAM" id="SSF57667">
    <property type="entry name" value="beta-beta-alpha zinc fingers"/>
    <property type="match status" value="1"/>
</dbReference>
<dbReference type="GO" id="GO:0005634">
    <property type="term" value="C:nucleus"/>
    <property type="evidence" value="ECO:0007669"/>
    <property type="project" value="TreeGrafter"/>
</dbReference>
<keyword evidence="1" id="KW-0479">Metal-binding</keyword>
<evidence type="ECO:0000259" key="6">
    <source>
        <dbReference type="PROSITE" id="PS50157"/>
    </source>
</evidence>
<evidence type="ECO:0000256" key="5">
    <source>
        <dbReference type="PROSITE-ProRule" id="PRU00042"/>
    </source>
</evidence>
<dbReference type="GO" id="GO:0045944">
    <property type="term" value="P:positive regulation of transcription by RNA polymerase II"/>
    <property type="evidence" value="ECO:0007669"/>
    <property type="project" value="TreeGrafter"/>
</dbReference>
<evidence type="ECO:0000256" key="1">
    <source>
        <dbReference type="ARBA" id="ARBA00022723"/>
    </source>
</evidence>
<dbReference type="KEGG" id="dci:103524377"/>
<keyword evidence="4" id="KW-0862">Zinc</keyword>
<sequence length="82" mass="9442">MFAWNIEEVEDGSRSSSTCTMWAYKTNQSEHLKNHVRTHTGEKPFSCSQCEFRSSSKQGIYYHAKTMGHPISGRIMEDDPLQ</sequence>
<dbReference type="InterPro" id="IPR013087">
    <property type="entry name" value="Znf_C2H2_type"/>
</dbReference>
<dbReference type="RefSeq" id="XP_026689299.1">
    <property type="nucleotide sequence ID" value="XM_026833498.1"/>
</dbReference>
<protein>
    <submittedName>
        <fullName evidence="8">RE1-silencing transcription factor B-like</fullName>
    </submittedName>
</protein>
<dbReference type="AlphaFoldDB" id="A0A3Q0JLT6"/>
<dbReference type="STRING" id="121845.A0A3Q0JLT6"/>
<dbReference type="Gene3D" id="3.30.160.60">
    <property type="entry name" value="Classic Zinc Finger"/>
    <property type="match status" value="1"/>
</dbReference>
<dbReference type="Proteomes" id="UP000079169">
    <property type="component" value="Unplaced"/>
</dbReference>
<organism evidence="7 8">
    <name type="scientific">Diaphorina citri</name>
    <name type="common">Asian citrus psyllid</name>
    <dbReference type="NCBI Taxonomy" id="121845"/>
    <lineage>
        <taxon>Eukaryota</taxon>
        <taxon>Metazoa</taxon>
        <taxon>Ecdysozoa</taxon>
        <taxon>Arthropoda</taxon>
        <taxon>Hexapoda</taxon>
        <taxon>Insecta</taxon>
        <taxon>Pterygota</taxon>
        <taxon>Neoptera</taxon>
        <taxon>Paraneoptera</taxon>
        <taxon>Hemiptera</taxon>
        <taxon>Sternorrhyncha</taxon>
        <taxon>Psylloidea</taxon>
        <taxon>Psyllidae</taxon>
        <taxon>Diaphorininae</taxon>
        <taxon>Diaphorina</taxon>
    </lineage>
</organism>
<evidence type="ECO:0000313" key="7">
    <source>
        <dbReference type="Proteomes" id="UP000079169"/>
    </source>
</evidence>
<evidence type="ECO:0000256" key="3">
    <source>
        <dbReference type="ARBA" id="ARBA00022771"/>
    </source>
</evidence>
<dbReference type="GO" id="GO:0008270">
    <property type="term" value="F:zinc ion binding"/>
    <property type="evidence" value="ECO:0007669"/>
    <property type="project" value="UniProtKB-KW"/>
</dbReference>
<dbReference type="PANTHER" id="PTHR24403:SF67">
    <property type="entry name" value="FI01116P-RELATED"/>
    <property type="match status" value="1"/>
</dbReference>
<gene>
    <name evidence="8" type="primary">LOC103524377</name>
</gene>
<keyword evidence="3 5" id="KW-0863">Zinc-finger</keyword>
<keyword evidence="7" id="KW-1185">Reference proteome</keyword>
<dbReference type="PANTHER" id="PTHR24403">
    <property type="entry name" value="ZINC FINGER PROTEIN"/>
    <property type="match status" value="1"/>
</dbReference>
<dbReference type="PaxDb" id="121845-A0A3Q0JLT6"/>
<reference evidence="8" key="1">
    <citation type="submission" date="2025-08" db="UniProtKB">
        <authorList>
            <consortium name="RefSeq"/>
        </authorList>
    </citation>
    <scope>IDENTIFICATION</scope>
</reference>
<accession>A0A3Q0JLT6</accession>
<proteinExistence type="predicted"/>
<dbReference type="PROSITE" id="PS50157">
    <property type="entry name" value="ZINC_FINGER_C2H2_2"/>
    <property type="match status" value="1"/>
</dbReference>
<feature type="domain" description="C2H2-type" evidence="6">
    <location>
        <begin position="17"/>
        <end position="44"/>
    </location>
</feature>
<evidence type="ECO:0000256" key="4">
    <source>
        <dbReference type="ARBA" id="ARBA00022833"/>
    </source>
</evidence>
<keyword evidence="2" id="KW-0677">Repeat</keyword>
<dbReference type="GeneID" id="103524377"/>
<evidence type="ECO:0000256" key="2">
    <source>
        <dbReference type="ARBA" id="ARBA00022737"/>
    </source>
</evidence>
<evidence type="ECO:0000313" key="8">
    <source>
        <dbReference type="RefSeq" id="XP_026689299.1"/>
    </source>
</evidence>
<dbReference type="InterPro" id="IPR050688">
    <property type="entry name" value="Zinc_finger/UBP_domain"/>
</dbReference>